<dbReference type="PRINTS" id="PR00812">
    <property type="entry name" value="BCTERIALGSPF"/>
</dbReference>
<accession>A0A1D3TN46</accession>
<feature type="transmembrane region" description="Helical" evidence="8">
    <location>
        <begin position="374"/>
        <end position="395"/>
    </location>
</feature>
<sequence>MASFAYVAIDKFGKEKKGSIDAENEEKVKSTLKGDGLIPLSVSEQGMLSKDISIDIGGGVKPRDLSIFCRQFLSMVQAGVTIIDTLAMLTEQTENKKMRQAIRETQVSIEKGDTLADAMKMHPKVFPSILVNMVAAGEASGSLEISFGRMSEHFEKDAKLKGLIKKAMIYPIVVGIVAVVVVIVMLAFVIPNFSSMFADMGTELPKITQMVVAASDFIRQRWYIIVAVIAAMVFAVVSFKNTPTGAHFFGKLGIKMPIFGNMTVKSSSARLARTLSTLMAAGISMVDAIEITAKTMDNIWFKEALMSARDDIMRGVPLSVPLQNSGLFPPMVCHMTKIGEETGNVEDMLHKLADYYDEEVEMATQAMMAALEPLIIIVLAGVVGVLIGAVMAPMLTMYTSLDSL</sequence>
<dbReference type="InterPro" id="IPR018076">
    <property type="entry name" value="T2SS_GspF_dom"/>
</dbReference>
<dbReference type="GO" id="GO:0015628">
    <property type="term" value="P:protein secretion by the type II secretion system"/>
    <property type="evidence" value="ECO:0007669"/>
    <property type="project" value="TreeGrafter"/>
</dbReference>
<evidence type="ECO:0000256" key="4">
    <source>
        <dbReference type="ARBA" id="ARBA00022519"/>
    </source>
</evidence>
<comment type="similarity">
    <text evidence="2">Belongs to the GSP F family.</text>
</comment>
<keyword evidence="11" id="KW-1185">Reference proteome</keyword>
<dbReference type="PANTHER" id="PTHR30012:SF0">
    <property type="entry name" value="TYPE II SECRETION SYSTEM PROTEIN F-RELATED"/>
    <property type="match status" value="1"/>
</dbReference>
<feature type="transmembrane region" description="Helical" evidence="8">
    <location>
        <begin position="169"/>
        <end position="190"/>
    </location>
</feature>
<protein>
    <submittedName>
        <fullName evidence="10">Type IV pilus assembly protein PilC</fullName>
    </submittedName>
</protein>
<keyword evidence="6 8" id="KW-1133">Transmembrane helix</keyword>
<evidence type="ECO:0000256" key="8">
    <source>
        <dbReference type="SAM" id="Phobius"/>
    </source>
</evidence>
<dbReference type="AlphaFoldDB" id="A0A1D3TN46"/>
<reference evidence="10 11" key="1">
    <citation type="submission" date="2016-09" db="EMBL/GenBank/DDBJ databases">
        <authorList>
            <person name="Capua I."/>
            <person name="De Benedictis P."/>
            <person name="Joannis T."/>
            <person name="Lombin L.H."/>
            <person name="Cattoli G."/>
        </authorList>
    </citation>
    <scope>NUCLEOTIDE SEQUENCE [LARGE SCALE GENOMIC DNA]</scope>
    <source>
        <strain evidence="10 11">GluBS11</strain>
    </source>
</reference>
<dbReference type="Pfam" id="PF00482">
    <property type="entry name" value="T2SSF"/>
    <property type="match status" value="2"/>
</dbReference>
<dbReference type="GO" id="GO:0005886">
    <property type="term" value="C:plasma membrane"/>
    <property type="evidence" value="ECO:0007669"/>
    <property type="project" value="UniProtKB-SubCell"/>
</dbReference>
<dbReference type="Gene3D" id="1.20.81.30">
    <property type="entry name" value="Type II secretion system (T2SS), domain F"/>
    <property type="match status" value="2"/>
</dbReference>
<name>A0A1D3TN46_9FIRM</name>
<dbReference type="RefSeq" id="WP_091228364.1">
    <property type="nucleotide sequence ID" value="NZ_FMKA01000001.1"/>
</dbReference>
<feature type="transmembrane region" description="Helical" evidence="8">
    <location>
        <begin position="222"/>
        <end position="239"/>
    </location>
</feature>
<dbReference type="InterPro" id="IPR003004">
    <property type="entry name" value="GspF/PilC"/>
</dbReference>
<organism evidence="10 11">
    <name type="scientific">Anaerobium acetethylicum</name>
    <dbReference type="NCBI Taxonomy" id="1619234"/>
    <lineage>
        <taxon>Bacteria</taxon>
        <taxon>Bacillati</taxon>
        <taxon>Bacillota</taxon>
        <taxon>Clostridia</taxon>
        <taxon>Lachnospirales</taxon>
        <taxon>Lachnospiraceae</taxon>
        <taxon>Anaerobium</taxon>
    </lineage>
</organism>
<dbReference type="InterPro" id="IPR042094">
    <property type="entry name" value="T2SS_GspF_sf"/>
</dbReference>
<feature type="domain" description="Type II secretion system protein GspF" evidence="9">
    <location>
        <begin position="272"/>
        <end position="393"/>
    </location>
</feature>
<dbReference type="FunFam" id="1.20.81.30:FF:000001">
    <property type="entry name" value="Type II secretion system protein F"/>
    <property type="match status" value="2"/>
</dbReference>
<proteinExistence type="inferred from homology"/>
<dbReference type="STRING" id="1619234.SAMN05421730_10014"/>
<evidence type="ECO:0000256" key="3">
    <source>
        <dbReference type="ARBA" id="ARBA00022475"/>
    </source>
</evidence>
<dbReference type="Proteomes" id="UP000199315">
    <property type="component" value="Unassembled WGS sequence"/>
</dbReference>
<keyword evidence="7 8" id="KW-0472">Membrane</keyword>
<evidence type="ECO:0000256" key="2">
    <source>
        <dbReference type="ARBA" id="ARBA00005745"/>
    </source>
</evidence>
<evidence type="ECO:0000313" key="11">
    <source>
        <dbReference type="Proteomes" id="UP000199315"/>
    </source>
</evidence>
<evidence type="ECO:0000256" key="6">
    <source>
        <dbReference type="ARBA" id="ARBA00022989"/>
    </source>
</evidence>
<evidence type="ECO:0000256" key="7">
    <source>
        <dbReference type="ARBA" id="ARBA00023136"/>
    </source>
</evidence>
<feature type="domain" description="Type II secretion system protein GspF" evidence="9">
    <location>
        <begin position="68"/>
        <end position="191"/>
    </location>
</feature>
<evidence type="ECO:0000313" key="10">
    <source>
        <dbReference type="EMBL" id="SCP94725.1"/>
    </source>
</evidence>
<evidence type="ECO:0000256" key="1">
    <source>
        <dbReference type="ARBA" id="ARBA00004429"/>
    </source>
</evidence>
<keyword evidence="4" id="KW-0997">Cell inner membrane</keyword>
<dbReference type="OrthoDB" id="9805682at2"/>
<dbReference type="EMBL" id="FMKA01000001">
    <property type="protein sequence ID" value="SCP94725.1"/>
    <property type="molecule type" value="Genomic_DNA"/>
</dbReference>
<comment type="subcellular location">
    <subcellularLocation>
        <location evidence="1">Cell inner membrane</location>
        <topology evidence="1">Multi-pass membrane protein</topology>
    </subcellularLocation>
</comment>
<evidence type="ECO:0000256" key="5">
    <source>
        <dbReference type="ARBA" id="ARBA00022692"/>
    </source>
</evidence>
<dbReference type="PANTHER" id="PTHR30012">
    <property type="entry name" value="GENERAL SECRETION PATHWAY PROTEIN"/>
    <property type="match status" value="1"/>
</dbReference>
<keyword evidence="3" id="KW-1003">Cell membrane</keyword>
<evidence type="ECO:0000259" key="9">
    <source>
        <dbReference type="Pfam" id="PF00482"/>
    </source>
</evidence>
<keyword evidence="5 8" id="KW-0812">Transmembrane</keyword>
<gene>
    <name evidence="10" type="ORF">SAMN05421730_10014</name>
</gene>